<protein>
    <submittedName>
        <fullName evidence="3">Serine/threonine protein kinase</fullName>
    </submittedName>
</protein>
<dbReference type="SUPFAM" id="SSF56112">
    <property type="entry name" value="Protein kinase-like (PK-like)"/>
    <property type="match status" value="1"/>
</dbReference>
<keyword evidence="4" id="KW-1185">Reference proteome</keyword>
<dbReference type="PROSITE" id="PS50005">
    <property type="entry name" value="TPR"/>
    <property type="match status" value="1"/>
</dbReference>
<evidence type="ECO:0000313" key="4">
    <source>
        <dbReference type="Proteomes" id="UP001594351"/>
    </source>
</evidence>
<feature type="domain" description="Protein kinase" evidence="2">
    <location>
        <begin position="30"/>
        <end position="310"/>
    </location>
</feature>
<proteinExistence type="predicted"/>
<dbReference type="PANTHER" id="PTHR24362:SF309">
    <property type="entry name" value="PROTEIN KINASE DOMAIN-CONTAINING PROTEIN"/>
    <property type="match status" value="1"/>
</dbReference>
<gene>
    <name evidence="3" type="ORF">ACFL27_07820</name>
</gene>
<organism evidence="3 4">
    <name type="scientific">candidate division CSSED10-310 bacterium</name>
    <dbReference type="NCBI Taxonomy" id="2855610"/>
    <lineage>
        <taxon>Bacteria</taxon>
        <taxon>Bacteria division CSSED10-310</taxon>
    </lineage>
</organism>
<evidence type="ECO:0000256" key="1">
    <source>
        <dbReference type="PROSITE-ProRule" id="PRU00339"/>
    </source>
</evidence>
<accession>A0ABV6YV74</accession>
<dbReference type="SMART" id="SM00220">
    <property type="entry name" value="S_TKc"/>
    <property type="match status" value="1"/>
</dbReference>
<sequence length="396" mass="45173">MNCIFCDTPLAEKYLYCSQCEQDRVSDISLQEANLLREGQLLARLVKNKYELIGLTHQDSLRLEFKAIYIPKGRTDLIQVLPLTISRDDSLTEGFHRLGKKWLKMKHRKILRPISSGKQGKLHFAVNVFPSGLRLSDIMASGIDIPLEWVKRMMKGLCFLVKMCHQMQLVHANIKPSSLFIDREGQVQLTNVGLLDPLPINLYPDCTPADISLYAAPEQLNGQKATPQSDFYSLALVAYQLCTTLNPFETEKEVNILYKNLHESVIPALALNSEMPIELSDIITKNLNKKQKDRSQAIDEFVKVIQDPAPMGKTQTITKKTETITKKTQLVPAIDHEKLIKEGKEYYRKGQFKKAVECWERFLESDSSNFAVQKYRLFALARLKAQCPPTSKRSEN</sequence>
<name>A0ABV6YV74_UNCC1</name>
<dbReference type="Proteomes" id="UP001594351">
    <property type="component" value="Unassembled WGS sequence"/>
</dbReference>
<dbReference type="InterPro" id="IPR011009">
    <property type="entry name" value="Kinase-like_dom_sf"/>
</dbReference>
<dbReference type="GO" id="GO:0004674">
    <property type="term" value="F:protein serine/threonine kinase activity"/>
    <property type="evidence" value="ECO:0007669"/>
    <property type="project" value="UniProtKB-KW"/>
</dbReference>
<dbReference type="PROSITE" id="PS50011">
    <property type="entry name" value="PROTEIN_KINASE_DOM"/>
    <property type="match status" value="1"/>
</dbReference>
<keyword evidence="1" id="KW-0802">TPR repeat</keyword>
<dbReference type="EMBL" id="JBHPBY010000075">
    <property type="protein sequence ID" value="MFC1850083.1"/>
    <property type="molecule type" value="Genomic_DNA"/>
</dbReference>
<dbReference type="InterPro" id="IPR011990">
    <property type="entry name" value="TPR-like_helical_dom_sf"/>
</dbReference>
<evidence type="ECO:0000259" key="2">
    <source>
        <dbReference type="PROSITE" id="PS50011"/>
    </source>
</evidence>
<feature type="repeat" description="TPR" evidence="1">
    <location>
        <begin position="336"/>
        <end position="369"/>
    </location>
</feature>
<keyword evidence="3" id="KW-0723">Serine/threonine-protein kinase</keyword>
<reference evidence="3 4" key="1">
    <citation type="submission" date="2024-09" db="EMBL/GenBank/DDBJ databases">
        <title>Laminarin stimulates single cell rates of sulfate reduction while oxygen inhibits transcriptomic activity in coastal marine sediment.</title>
        <authorList>
            <person name="Lindsay M."/>
            <person name="Orcutt B."/>
            <person name="Emerson D."/>
            <person name="Stepanauskas R."/>
            <person name="D'Angelo T."/>
        </authorList>
    </citation>
    <scope>NUCLEOTIDE SEQUENCE [LARGE SCALE GENOMIC DNA]</scope>
    <source>
        <strain evidence="3">SAG AM-311-K15</strain>
    </source>
</reference>
<dbReference type="SUPFAM" id="SSF48452">
    <property type="entry name" value="TPR-like"/>
    <property type="match status" value="1"/>
</dbReference>
<comment type="caution">
    <text evidence="3">The sequence shown here is derived from an EMBL/GenBank/DDBJ whole genome shotgun (WGS) entry which is preliminary data.</text>
</comment>
<dbReference type="Gene3D" id="1.10.510.10">
    <property type="entry name" value="Transferase(Phosphotransferase) domain 1"/>
    <property type="match status" value="1"/>
</dbReference>
<keyword evidence="3" id="KW-0808">Transferase</keyword>
<evidence type="ECO:0000313" key="3">
    <source>
        <dbReference type="EMBL" id="MFC1850083.1"/>
    </source>
</evidence>
<dbReference type="PANTHER" id="PTHR24362">
    <property type="entry name" value="SERINE/THREONINE-PROTEIN KINASE NEK"/>
    <property type="match status" value="1"/>
</dbReference>
<dbReference type="InterPro" id="IPR019734">
    <property type="entry name" value="TPR_rpt"/>
</dbReference>
<keyword evidence="3" id="KW-0418">Kinase</keyword>
<dbReference type="InterPro" id="IPR000719">
    <property type="entry name" value="Prot_kinase_dom"/>
</dbReference>
<dbReference type="Pfam" id="PF00069">
    <property type="entry name" value="Pkinase"/>
    <property type="match status" value="1"/>
</dbReference>